<dbReference type="SUPFAM" id="SSF56672">
    <property type="entry name" value="DNA/RNA polymerases"/>
    <property type="match status" value="1"/>
</dbReference>
<dbReference type="SUPFAM" id="SSF53098">
    <property type="entry name" value="Ribonuclease H-like"/>
    <property type="match status" value="1"/>
</dbReference>
<dbReference type="EnsemblMetazoa" id="AALFPA23_019298.R28383">
    <property type="protein sequence ID" value="AALFPA23_019298.P28383"/>
    <property type="gene ID" value="AALFPA23_019298"/>
</dbReference>
<sequence>MSPIVGATKAPSMRALTARLKEVQLNFNDIYRFAQAFSDANSGTEVEIRMGKLDELWEAYSETMVEIYAHEDYNPEKASLEKERVEFSDQYYQVKSFLMDKIKELQKPPILEQPVRAADGAPSNTSDHVRLPQIKLQTFNGDIDEWLSFRDLFTSLIHWKVDLPEVEKFHYLKGCLQGEPKALIDPLPITKANYQVAWDSLLKRYNNSKQLRKRQVQGIFKLPTLSKESGAELHILVEGFERIVQTLDQVVQPNEYKDLLLVNILTARLDPVTRRGWEEVSSTKAQDTLEDLFEFLRRRIQVLESLPPKSTDTRGVGQQQQQPKSRQPFMKASYSSSQSTQASRGRCVACSSDHLLFQCNEFQRMTVSNRDGLLRSHGLCRNCFRVGHQAKECQSKYSCRNCKGRHHTLVCFKQEKEKEPKVAAVAGGNKPSNSKEQQESYSQVANVAATETAVSAAAHQHATQVLLATAVVMIEDDVGNRFPARALLDSGSESNFITQRLSQRLQVHRDRVDISVAGIGQAATKVRQRIQAVLRSRVSDFSRELGFLVLPKVTVNLPTTAINTDTWTLPSGIQLADPTFFESSVVDLVLGIECFFEFFESGRRISLGEQLPALTESVFGWVVSGGISVPARSLHISCNVSTLDNLEALLTRFWSCEEVGTGKAYSPEEARCEKWFSSTVQRENSGRYTVALPRTEDAVLRLGESRDIAFRRLQGTERRLARDSSLREQYVAFMAEYLDLGHMRLIDEASETSIKRCYLPHHPVVKEASTTTKVRVVFDASCKTATGVSLNDVLLVGPVVQEDLRSIILRCRTKQIMLVSDVEKMFRQIIVRPEDRPLQCILWRNSPSEDVHTFELNTVTYGTKPAPFLATRTLHQLALDEEGRFPLAARAAMEDTYMDDVITGANDAKTATELQRQLNIMLPGGGFQLRKWASNCPLALAGVPEENLAIRTPEGINLDPDPSVKTLGLTWFPSSDILGFQFTIPTLDPGTILTKRTILSVIATLFDPLGLLGAVITTAKVFMQQLWTIRDENGQPLDWDQAVPPTVGEAWINFHEQLPLLNQPRIERCVIIQDAVDIEIHCFSDASEKAYGACLYIRSKDAEGRVKVRLLASKSKVAPLKCQTIPRLELCGAVLGAELFQKVRDSIRIAAISYFWTDSTCVLRWIQAPPTTWTTFVANRTARIQTITEGYQWSHVPGIQNPADLISRGVTPQDILGNDFWWQGPAWLQESSEQWPKSPEISPGEAEIEKRRTVIAGTAVSTVAEFNQEYFRKFSSYSDLVRRTAYWLRLMKLLRLPPSERKDLGFLSTFELREAENTLVRLVQREVFIEELKALSKGEPVAKGSCLRWYNPFLSKDQLLKLGGRLKHSLESEEAKHPAVLPARHPFTRLLLQHYHHRLLHAGPQLMLSVVRLRFWPLGGRSVVRNIVNKCQKCFRTKPSTIQQFMGDLPAARVTISRPFSNTGVDYFGPVYLRPIPRRAAVKAYVAIFVCLCTKAVHLELVSDLSTDRFLQALRRFVARRGRCVNIYSDNGTNFVGARNKLQDLLSLLKNHDHNEAISKECVKDGIQWHFIPPSAPHFGGLWEAAVRSSKHHLLRVLGDTPVSPEDFSTLLTQVEACLNSRPLTPLSDDPNDLEPLTPAHFLIGSSLQSIPEPDLGELPVNRLNVLQLTQRRLQDFWKRWRREYLCQLQARTKRWQPAVQIDVGQLVVIKDDNQPPMKWRMGRIIEVHPGRDGVVRVVTLKTATGSLTRPVEKLCILPLPEDDSTKPSETTDPPQ</sequence>
<protein>
    <recommendedName>
        <fullName evidence="2">Integrase catalytic domain-containing protein</fullName>
    </recommendedName>
</protein>
<name>A0ABM1ZK89_AEDAL</name>
<evidence type="ECO:0000313" key="4">
    <source>
        <dbReference type="Proteomes" id="UP000069940"/>
    </source>
</evidence>
<dbReference type="PANTHER" id="PTHR47331">
    <property type="entry name" value="PHD-TYPE DOMAIN-CONTAINING PROTEIN"/>
    <property type="match status" value="1"/>
</dbReference>
<dbReference type="Pfam" id="PF18701">
    <property type="entry name" value="DUF5641"/>
    <property type="match status" value="1"/>
</dbReference>
<dbReference type="PROSITE" id="PS50994">
    <property type="entry name" value="INTEGRASE"/>
    <property type="match status" value="1"/>
</dbReference>
<feature type="region of interest" description="Disordered" evidence="1">
    <location>
        <begin position="307"/>
        <end position="335"/>
    </location>
</feature>
<dbReference type="InterPro" id="IPR036397">
    <property type="entry name" value="RNaseH_sf"/>
</dbReference>
<keyword evidence="4" id="KW-1185">Reference proteome</keyword>
<dbReference type="InterPro" id="IPR008042">
    <property type="entry name" value="Retrotrans_Pao"/>
</dbReference>
<dbReference type="InterPro" id="IPR021109">
    <property type="entry name" value="Peptidase_aspartic_dom_sf"/>
</dbReference>
<dbReference type="InterPro" id="IPR040676">
    <property type="entry name" value="DUF5641"/>
</dbReference>
<evidence type="ECO:0000313" key="3">
    <source>
        <dbReference type="EnsemblMetazoa" id="AALFPA23_019298.P28383"/>
    </source>
</evidence>
<reference evidence="4" key="1">
    <citation type="journal article" date="2015" name="Proc. Natl. Acad. Sci. U.S.A.">
        <title>Genome sequence of the Asian Tiger mosquito, Aedes albopictus, reveals insights into its biology, genetics, and evolution.</title>
        <authorList>
            <person name="Chen X.G."/>
            <person name="Jiang X."/>
            <person name="Gu J."/>
            <person name="Xu M."/>
            <person name="Wu Y."/>
            <person name="Deng Y."/>
            <person name="Zhang C."/>
            <person name="Bonizzoni M."/>
            <person name="Dermauw W."/>
            <person name="Vontas J."/>
            <person name="Armbruster P."/>
            <person name="Huang X."/>
            <person name="Yang Y."/>
            <person name="Zhang H."/>
            <person name="He W."/>
            <person name="Peng H."/>
            <person name="Liu Y."/>
            <person name="Wu K."/>
            <person name="Chen J."/>
            <person name="Lirakis M."/>
            <person name="Topalis P."/>
            <person name="Van Leeuwen T."/>
            <person name="Hall A.B."/>
            <person name="Jiang X."/>
            <person name="Thorpe C."/>
            <person name="Mueller R.L."/>
            <person name="Sun C."/>
            <person name="Waterhouse R.M."/>
            <person name="Yan G."/>
            <person name="Tu Z.J."/>
            <person name="Fang X."/>
            <person name="James A.A."/>
        </authorList>
    </citation>
    <scope>NUCLEOTIDE SEQUENCE [LARGE SCALE GENOMIC DNA]</scope>
    <source>
        <strain evidence="4">Foshan</strain>
    </source>
</reference>
<dbReference type="InterPro" id="IPR005312">
    <property type="entry name" value="DUF1759"/>
</dbReference>
<dbReference type="CDD" id="cd01644">
    <property type="entry name" value="RT_pepA17"/>
    <property type="match status" value="1"/>
</dbReference>
<dbReference type="Pfam" id="PF03564">
    <property type="entry name" value="DUF1759"/>
    <property type="match status" value="1"/>
</dbReference>
<dbReference type="InterPro" id="IPR043502">
    <property type="entry name" value="DNA/RNA_pol_sf"/>
</dbReference>
<reference evidence="3" key="2">
    <citation type="submission" date="2025-05" db="UniProtKB">
        <authorList>
            <consortium name="EnsemblMetazoa"/>
        </authorList>
    </citation>
    <scope>IDENTIFICATION</scope>
    <source>
        <strain evidence="3">Foshan</strain>
    </source>
</reference>
<dbReference type="InterPro" id="IPR012337">
    <property type="entry name" value="RNaseH-like_sf"/>
</dbReference>
<dbReference type="Pfam" id="PF05380">
    <property type="entry name" value="Peptidase_A17"/>
    <property type="match status" value="1"/>
</dbReference>
<dbReference type="Proteomes" id="UP000069940">
    <property type="component" value="Unassembled WGS sequence"/>
</dbReference>
<dbReference type="Gene3D" id="2.40.70.10">
    <property type="entry name" value="Acid Proteases"/>
    <property type="match status" value="1"/>
</dbReference>
<dbReference type="CDD" id="cd00303">
    <property type="entry name" value="retropepsin_like"/>
    <property type="match status" value="1"/>
</dbReference>
<dbReference type="InterPro" id="IPR041588">
    <property type="entry name" value="Integrase_H2C2"/>
</dbReference>
<evidence type="ECO:0000256" key="1">
    <source>
        <dbReference type="SAM" id="MobiDB-lite"/>
    </source>
</evidence>
<dbReference type="GeneID" id="134287647"/>
<proteinExistence type="predicted"/>
<dbReference type="Gene3D" id="3.30.420.10">
    <property type="entry name" value="Ribonuclease H-like superfamily/Ribonuclease H"/>
    <property type="match status" value="1"/>
</dbReference>
<dbReference type="Pfam" id="PF17921">
    <property type="entry name" value="Integrase_H2C2"/>
    <property type="match status" value="1"/>
</dbReference>
<organism evidence="3 4">
    <name type="scientific">Aedes albopictus</name>
    <name type="common">Asian tiger mosquito</name>
    <name type="synonym">Stegomyia albopicta</name>
    <dbReference type="NCBI Taxonomy" id="7160"/>
    <lineage>
        <taxon>Eukaryota</taxon>
        <taxon>Metazoa</taxon>
        <taxon>Ecdysozoa</taxon>
        <taxon>Arthropoda</taxon>
        <taxon>Hexapoda</taxon>
        <taxon>Insecta</taxon>
        <taxon>Pterygota</taxon>
        <taxon>Neoptera</taxon>
        <taxon>Endopterygota</taxon>
        <taxon>Diptera</taxon>
        <taxon>Nematocera</taxon>
        <taxon>Culicoidea</taxon>
        <taxon>Culicidae</taxon>
        <taxon>Culicinae</taxon>
        <taxon>Aedini</taxon>
        <taxon>Aedes</taxon>
        <taxon>Stegomyia</taxon>
    </lineage>
</organism>
<evidence type="ECO:0000259" key="2">
    <source>
        <dbReference type="PROSITE" id="PS50994"/>
    </source>
</evidence>
<dbReference type="InterPro" id="IPR001584">
    <property type="entry name" value="Integrase_cat-core"/>
</dbReference>
<dbReference type="PANTHER" id="PTHR47331:SF5">
    <property type="entry name" value="RIBONUCLEASE H"/>
    <property type="match status" value="1"/>
</dbReference>
<feature type="domain" description="Integrase catalytic" evidence="2">
    <location>
        <begin position="1455"/>
        <end position="1647"/>
    </location>
</feature>
<accession>A0ABM1ZK89</accession>
<dbReference type="RefSeq" id="XP_062705991.1">
    <property type="nucleotide sequence ID" value="XM_062850007.1"/>
</dbReference>